<evidence type="ECO:0000313" key="1">
    <source>
        <dbReference type="EMBL" id="CAB4216906.1"/>
    </source>
</evidence>
<accession>A0A6J5SNZ0</accession>
<protein>
    <submittedName>
        <fullName evidence="1">COG3672 Predicted transglutaminase-like cysteine proteinase</fullName>
    </submittedName>
</protein>
<organism evidence="1">
    <name type="scientific">uncultured Caudovirales phage</name>
    <dbReference type="NCBI Taxonomy" id="2100421"/>
    <lineage>
        <taxon>Viruses</taxon>
        <taxon>Duplodnaviria</taxon>
        <taxon>Heunggongvirae</taxon>
        <taxon>Uroviricota</taxon>
        <taxon>Caudoviricetes</taxon>
        <taxon>Peduoviridae</taxon>
        <taxon>Maltschvirus</taxon>
        <taxon>Maltschvirus maltsch</taxon>
    </lineage>
</organism>
<gene>
    <name evidence="1" type="ORF">UFOVP1590_15</name>
</gene>
<sequence>MNLDELTAVNHQVNQSDYVLAIDPLWEPIDIDDDGGTCSNYAVAKLRLLVTLDWPKELLRLACCYVETGEYHAVLIASLKGQDYVLDNRTPYPIEVELVGYKWDRIWNWDLNAWEKC</sequence>
<dbReference type="EMBL" id="LR797443">
    <property type="protein sequence ID" value="CAB4216906.1"/>
    <property type="molecule type" value="Genomic_DNA"/>
</dbReference>
<dbReference type="Pfam" id="PF06035">
    <property type="entry name" value="Peptidase_C93"/>
    <property type="match status" value="1"/>
</dbReference>
<dbReference type="InterPro" id="IPR010319">
    <property type="entry name" value="Transglutaminase-like_Cys_pept"/>
</dbReference>
<proteinExistence type="predicted"/>
<name>A0A6J5SNZ0_9CAUD</name>
<dbReference type="Gene3D" id="3.10.620.30">
    <property type="match status" value="1"/>
</dbReference>
<reference evidence="1" key="1">
    <citation type="submission" date="2020-05" db="EMBL/GenBank/DDBJ databases">
        <authorList>
            <person name="Chiriac C."/>
            <person name="Salcher M."/>
            <person name="Ghai R."/>
            <person name="Kavagutti S V."/>
        </authorList>
    </citation>
    <scope>NUCLEOTIDE SEQUENCE</scope>
</reference>